<gene>
    <name evidence="2" type="ORF">NJF43_03000</name>
</gene>
<evidence type="ECO:0000313" key="3">
    <source>
        <dbReference type="Proteomes" id="UP001165292"/>
    </source>
</evidence>
<dbReference type="RefSeq" id="WP_125864161.1">
    <property type="nucleotide sequence ID" value="NZ_DALZVU010000024.1"/>
</dbReference>
<reference evidence="2" key="1">
    <citation type="submission" date="2022-06" db="EMBL/GenBank/DDBJ databases">
        <title>Detection of beta-lactamases in bacteria of animal origin.</title>
        <authorList>
            <person name="Mlynarcik P."/>
            <person name="Zdarska V."/>
            <person name="Chudobova H."/>
            <person name="Prochazkova P."/>
            <person name="Hricova K."/>
            <person name="Mezerova K."/>
            <person name="Bardon J."/>
            <person name="Dolejska M."/>
            <person name="Sukkar I."/>
            <person name="Kolar M."/>
        </authorList>
    </citation>
    <scope>NUCLEOTIDE SEQUENCE</scope>
    <source>
        <strain evidence="2">S 300-3</strain>
    </source>
</reference>
<dbReference type="EMBL" id="JAMYBS010000002">
    <property type="protein sequence ID" value="MCO7543720.1"/>
    <property type="molecule type" value="Genomic_DNA"/>
</dbReference>
<evidence type="ECO:0000256" key="1">
    <source>
        <dbReference type="SAM" id="MobiDB-lite"/>
    </source>
</evidence>
<sequence length="119" mass="12501">MNQQEQRIRELAYEIWLSEGRPEGQDARHWEMACKLAEAQSGTAPAKPAGRTRKTATKPTDATPAKAAGSAQGVKPAKATAAAKGSAKATSKAATDAQAGTPDAIKKTRTPRSAKTTER</sequence>
<evidence type="ECO:0000313" key="2">
    <source>
        <dbReference type="EMBL" id="MCO7543720.1"/>
    </source>
</evidence>
<dbReference type="Pfam" id="PF11154">
    <property type="entry name" value="DUF2934"/>
    <property type="match status" value="1"/>
</dbReference>
<name>A0AA41WJT0_9GAMM</name>
<dbReference type="Proteomes" id="UP001165292">
    <property type="component" value="Unassembled WGS sequence"/>
</dbReference>
<proteinExistence type="predicted"/>
<comment type="caution">
    <text evidence="2">The sequence shown here is derived from an EMBL/GenBank/DDBJ whole genome shotgun (WGS) entry which is preliminary data.</text>
</comment>
<dbReference type="InterPro" id="IPR021327">
    <property type="entry name" value="DUF2934"/>
</dbReference>
<dbReference type="AlphaFoldDB" id="A0AA41WJT0"/>
<feature type="region of interest" description="Disordered" evidence="1">
    <location>
        <begin position="39"/>
        <end position="119"/>
    </location>
</feature>
<feature type="compositionally biased region" description="Low complexity" evidence="1">
    <location>
        <begin position="57"/>
        <end position="100"/>
    </location>
</feature>
<protein>
    <submittedName>
        <fullName evidence="2">DUF2934 domain-containing protein</fullName>
    </submittedName>
</protein>
<accession>A0AA41WJT0</accession>
<organism evidence="2 3">
    <name type="scientific">Stutzerimonas nitrititolerans</name>
    <dbReference type="NCBI Taxonomy" id="2482751"/>
    <lineage>
        <taxon>Bacteria</taxon>
        <taxon>Pseudomonadati</taxon>
        <taxon>Pseudomonadota</taxon>
        <taxon>Gammaproteobacteria</taxon>
        <taxon>Pseudomonadales</taxon>
        <taxon>Pseudomonadaceae</taxon>
        <taxon>Stutzerimonas</taxon>
    </lineage>
</organism>